<accession>A0ABD2YV30</accession>
<dbReference type="EMBL" id="JBJUIK010000012">
    <property type="protein sequence ID" value="KAL3510788.1"/>
    <property type="molecule type" value="Genomic_DNA"/>
</dbReference>
<sequence>MIVNRSGYESGFTTFSKKVKKDTCQEKRVKVFALFLLSLLVFPRENGMISIRLAQLLIDVFDGVDDKRLTLVPTILAEIFIACTACQGPGRPFLLGRASCYWFGPLSTYVLNQVMI</sequence>
<dbReference type="Proteomes" id="UP001630127">
    <property type="component" value="Unassembled WGS sequence"/>
</dbReference>
<organism evidence="1 2">
    <name type="scientific">Cinchona calisaya</name>
    <dbReference type="NCBI Taxonomy" id="153742"/>
    <lineage>
        <taxon>Eukaryota</taxon>
        <taxon>Viridiplantae</taxon>
        <taxon>Streptophyta</taxon>
        <taxon>Embryophyta</taxon>
        <taxon>Tracheophyta</taxon>
        <taxon>Spermatophyta</taxon>
        <taxon>Magnoliopsida</taxon>
        <taxon>eudicotyledons</taxon>
        <taxon>Gunneridae</taxon>
        <taxon>Pentapetalae</taxon>
        <taxon>asterids</taxon>
        <taxon>lamiids</taxon>
        <taxon>Gentianales</taxon>
        <taxon>Rubiaceae</taxon>
        <taxon>Cinchonoideae</taxon>
        <taxon>Cinchoneae</taxon>
        <taxon>Cinchona</taxon>
    </lineage>
</organism>
<evidence type="ECO:0000313" key="1">
    <source>
        <dbReference type="EMBL" id="KAL3510788.1"/>
    </source>
</evidence>
<proteinExistence type="predicted"/>
<reference evidence="1 2" key="1">
    <citation type="submission" date="2024-11" db="EMBL/GenBank/DDBJ databases">
        <title>A near-complete genome assembly of Cinchona calisaya.</title>
        <authorList>
            <person name="Lian D.C."/>
            <person name="Zhao X.W."/>
            <person name="Wei L."/>
        </authorList>
    </citation>
    <scope>NUCLEOTIDE SEQUENCE [LARGE SCALE GENOMIC DNA]</scope>
    <source>
        <tissue evidence="1">Nenye</tissue>
    </source>
</reference>
<name>A0ABD2YV30_9GENT</name>
<comment type="caution">
    <text evidence="1">The sequence shown here is derived from an EMBL/GenBank/DDBJ whole genome shotgun (WGS) entry which is preliminary data.</text>
</comment>
<gene>
    <name evidence="1" type="ORF">ACH5RR_030189</name>
</gene>
<dbReference type="AlphaFoldDB" id="A0ABD2YV30"/>
<protein>
    <submittedName>
        <fullName evidence="1">Uncharacterized protein</fullName>
    </submittedName>
</protein>
<evidence type="ECO:0000313" key="2">
    <source>
        <dbReference type="Proteomes" id="UP001630127"/>
    </source>
</evidence>
<keyword evidence="2" id="KW-1185">Reference proteome</keyword>